<evidence type="ECO:0000256" key="1">
    <source>
        <dbReference type="ARBA" id="ARBA00022723"/>
    </source>
</evidence>
<keyword evidence="3" id="KW-0238">DNA-binding</keyword>
<dbReference type="InterPro" id="IPR001138">
    <property type="entry name" value="Zn2Cys6_DnaBD"/>
</dbReference>
<keyword evidence="8" id="KW-1185">Reference proteome</keyword>
<dbReference type="SUPFAM" id="SSF57701">
    <property type="entry name" value="Zn2/Cys6 DNA-binding domain"/>
    <property type="match status" value="1"/>
</dbReference>
<dbReference type="CDD" id="cd00067">
    <property type="entry name" value="GAL4"/>
    <property type="match status" value="1"/>
</dbReference>
<evidence type="ECO:0000256" key="3">
    <source>
        <dbReference type="ARBA" id="ARBA00023125"/>
    </source>
</evidence>
<dbReference type="PROSITE" id="PS50048">
    <property type="entry name" value="ZN2_CY6_FUNGAL_2"/>
    <property type="match status" value="1"/>
</dbReference>
<dbReference type="Pfam" id="PF00172">
    <property type="entry name" value="Zn_clus"/>
    <property type="match status" value="1"/>
</dbReference>
<evidence type="ECO:0000313" key="7">
    <source>
        <dbReference type="EMBL" id="KAJ9602728.1"/>
    </source>
</evidence>
<organism evidence="7 8">
    <name type="scientific">Cladophialophora chaetospira</name>
    <dbReference type="NCBI Taxonomy" id="386627"/>
    <lineage>
        <taxon>Eukaryota</taxon>
        <taxon>Fungi</taxon>
        <taxon>Dikarya</taxon>
        <taxon>Ascomycota</taxon>
        <taxon>Pezizomycotina</taxon>
        <taxon>Eurotiomycetes</taxon>
        <taxon>Chaetothyriomycetidae</taxon>
        <taxon>Chaetothyriales</taxon>
        <taxon>Herpotrichiellaceae</taxon>
        <taxon>Cladophialophora</taxon>
    </lineage>
</organism>
<reference evidence="7" key="1">
    <citation type="submission" date="2022-10" db="EMBL/GenBank/DDBJ databases">
        <title>Culturing micro-colonial fungi from biological soil crusts in the Mojave desert and describing Neophaeococcomyces mojavensis, and introducing the new genera and species Taxawa tesnikishii.</title>
        <authorList>
            <person name="Kurbessoian T."/>
            <person name="Stajich J.E."/>
        </authorList>
    </citation>
    <scope>NUCLEOTIDE SEQUENCE</scope>
    <source>
        <strain evidence="7">TK_41</strain>
    </source>
</reference>
<comment type="caution">
    <text evidence="7">The sequence shown here is derived from an EMBL/GenBank/DDBJ whole genome shotgun (WGS) entry which is preliminary data.</text>
</comment>
<dbReference type="PANTHER" id="PTHR47655">
    <property type="entry name" value="QUINIC ACID UTILIZATION ACTIVATOR"/>
    <property type="match status" value="1"/>
</dbReference>
<dbReference type="PANTHER" id="PTHR47655:SF2">
    <property type="entry name" value="QUINIC ACID UTILIZATION ACTIVATOR"/>
    <property type="match status" value="1"/>
</dbReference>
<keyword evidence="2" id="KW-0805">Transcription regulation</keyword>
<name>A0AA38WX12_9EURO</name>
<dbReference type="PROSITE" id="PS00463">
    <property type="entry name" value="ZN2_CY6_FUNGAL_1"/>
    <property type="match status" value="1"/>
</dbReference>
<dbReference type="GO" id="GO:0003677">
    <property type="term" value="F:DNA binding"/>
    <property type="evidence" value="ECO:0007669"/>
    <property type="project" value="UniProtKB-KW"/>
</dbReference>
<gene>
    <name evidence="7" type="ORF">H2200_012922</name>
</gene>
<evidence type="ECO:0000256" key="5">
    <source>
        <dbReference type="ARBA" id="ARBA00023242"/>
    </source>
</evidence>
<keyword evidence="5" id="KW-0539">Nucleus</keyword>
<proteinExistence type="predicted"/>
<accession>A0AA38WX12</accession>
<dbReference type="InterPro" id="IPR036864">
    <property type="entry name" value="Zn2-C6_fun-type_DNA-bd_sf"/>
</dbReference>
<dbReference type="SMART" id="SM00906">
    <property type="entry name" value="Fungal_trans"/>
    <property type="match status" value="1"/>
</dbReference>
<sequence length="658" mass="73317">MSEADEGFQLAKRRRVARACDQCRHGKLRCDGGTPRCSKCLETRKLCSYGAAAKRRGLKTGYVRALECLWGLVLQKIEGSEAAVESLLSRASMLDFRVRDHQGDTTSGAESLLASWKASKIPGKINRLLTSPEDSEEESNSVPPAAMRRIDEHGPVLSWNSYVEQPDEQISHLPQTYRDPAEKDVAEVLQPALRAGGIPPTTGSGDTSAVLDQPAFPLFLKLPAGSRRLLDRYFTYTHSWLPIVERHVVFRTLYTYPPEGSTITRQSSDSGEHAVLWAIFACVSAELPQTETTPAELARSNQTSEMMYACARNLIPWENEHGYSLGHVQASIILALYRWVVHDYKASWFAISHAIAIALAIDLDQLATAWQYQRCPADRVWLGCFVMESLLAMRLRRVPYLKPQDVEPYLPIDESGPEEWEPWRPDLSGSGALQCQDAELNLPIPWTRQLGFQHGRTGSRLTPLPNVVNLGFVYLCLVVELCLDGHSDLETLNEYADLISQVCHSGASQMLPPSLELLSNAVSDTEDIVMPSREATLRRLQQDLSRLGLGSGKQKLKMPTTDTNTFHLHGQPCPDAVIEIPSEGRDLSRLDFNTLAADTICISRADRARTTDNEHLGLVQPFDTAAAQTDLLTTENLPSLTEEDPFLDYFELFDDPEM</sequence>
<dbReference type="InterPro" id="IPR052783">
    <property type="entry name" value="Metabolic/Drug-Res_Regulator"/>
</dbReference>
<evidence type="ECO:0000259" key="6">
    <source>
        <dbReference type="PROSITE" id="PS50048"/>
    </source>
</evidence>
<dbReference type="CDD" id="cd12148">
    <property type="entry name" value="fungal_TF_MHR"/>
    <property type="match status" value="1"/>
</dbReference>
<protein>
    <recommendedName>
        <fullName evidence="6">Zn(2)-C6 fungal-type domain-containing protein</fullName>
    </recommendedName>
</protein>
<dbReference type="GO" id="GO:0006351">
    <property type="term" value="P:DNA-templated transcription"/>
    <property type="evidence" value="ECO:0007669"/>
    <property type="project" value="InterPro"/>
</dbReference>
<dbReference type="GO" id="GO:0045944">
    <property type="term" value="P:positive regulation of transcription by RNA polymerase II"/>
    <property type="evidence" value="ECO:0007669"/>
    <property type="project" value="TreeGrafter"/>
</dbReference>
<feature type="domain" description="Zn(2)-C6 fungal-type" evidence="6">
    <location>
        <begin position="19"/>
        <end position="49"/>
    </location>
</feature>
<dbReference type="GO" id="GO:0008270">
    <property type="term" value="F:zinc ion binding"/>
    <property type="evidence" value="ECO:0007669"/>
    <property type="project" value="InterPro"/>
</dbReference>
<dbReference type="AlphaFoldDB" id="A0AA38WX12"/>
<dbReference type="Gene3D" id="4.10.240.10">
    <property type="entry name" value="Zn(2)-C6 fungal-type DNA-binding domain"/>
    <property type="match status" value="1"/>
</dbReference>
<dbReference type="GO" id="GO:0000981">
    <property type="term" value="F:DNA-binding transcription factor activity, RNA polymerase II-specific"/>
    <property type="evidence" value="ECO:0007669"/>
    <property type="project" value="InterPro"/>
</dbReference>
<evidence type="ECO:0000313" key="8">
    <source>
        <dbReference type="Proteomes" id="UP001172673"/>
    </source>
</evidence>
<keyword evidence="4" id="KW-0804">Transcription</keyword>
<dbReference type="EMBL" id="JAPDRK010000025">
    <property type="protein sequence ID" value="KAJ9602728.1"/>
    <property type="molecule type" value="Genomic_DNA"/>
</dbReference>
<keyword evidence="1" id="KW-0479">Metal-binding</keyword>
<dbReference type="InterPro" id="IPR007219">
    <property type="entry name" value="XnlR_reg_dom"/>
</dbReference>
<dbReference type="SMART" id="SM00066">
    <property type="entry name" value="GAL4"/>
    <property type="match status" value="1"/>
</dbReference>
<evidence type="ECO:0000256" key="4">
    <source>
        <dbReference type="ARBA" id="ARBA00023163"/>
    </source>
</evidence>
<evidence type="ECO:0000256" key="2">
    <source>
        <dbReference type="ARBA" id="ARBA00023015"/>
    </source>
</evidence>
<dbReference type="Proteomes" id="UP001172673">
    <property type="component" value="Unassembled WGS sequence"/>
</dbReference>
<dbReference type="Pfam" id="PF04082">
    <property type="entry name" value="Fungal_trans"/>
    <property type="match status" value="1"/>
</dbReference>